<keyword evidence="1" id="KW-1133">Transmembrane helix</keyword>
<organism evidence="2">
    <name type="scientific">Arundo donax</name>
    <name type="common">Giant reed</name>
    <name type="synonym">Donax arundinaceus</name>
    <dbReference type="NCBI Taxonomy" id="35708"/>
    <lineage>
        <taxon>Eukaryota</taxon>
        <taxon>Viridiplantae</taxon>
        <taxon>Streptophyta</taxon>
        <taxon>Embryophyta</taxon>
        <taxon>Tracheophyta</taxon>
        <taxon>Spermatophyta</taxon>
        <taxon>Magnoliopsida</taxon>
        <taxon>Liliopsida</taxon>
        <taxon>Poales</taxon>
        <taxon>Poaceae</taxon>
        <taxon>PACMAD clade</taxon>
        <taxon>Arundinoideae</taxon>
        <taxon>Arundineae</taxon>
        <taxon>Arundo</taxon>
    </lineage>
</organism>
<sequence>MSTHFPFIISKAFSLPLKTLSYGTSILYFLLSSSCNSFCYIVGMSLNKFTTLSAIQLFVTIVSPHLLTKPQVCFGPFLFTLHPGYFLLVDAKNTHLHPF</sequence>
<evidence type="ECO:0000256" key="1">
    <source>
        <dbReference type="SAM" id="Phobius"/>
    </source>
</evidence>
<reference evidence="2" key="1">
    <citation type="submission" date="2014-09" db="EMBL/GenBank/DDBJ databases">
        <authorList>
            <person name="Magalhaes I.L.F."/>
            <person name="Oliveira U."/>
            <person name="Santos F.R."/>
            <person name="Vidigal T.H.D.A."/>
            <person name="Brescovit A.D."/>
            <person name="Santos A.J."/>
        </authorList>
    </citation>
    <scope>NUCLEOTIDE SEQUENCE</scope>
    <source>
        <tissue evidence="2">Shoot tissue taken approximately 20 cm above the soil surface</tissue>
    </source>
</reference>
<keyword evidence="1" id="KW-0812">Transmembrane</keyword>
<keyword evidence="1" id="KW-0472">Membrane</keyword>
<dbReference type="EMBL" id="GBRH01215439">
    <property type="protein sequence ID" value="JAD82456.1"/>
    <property type="molecule type" value="Transcribed_RNA"/>
</dbReference>
<evidence type="ECO:0000313" key="2">
    <source>
        <dbReference type="EMBL" id="JAD82456.1"/>
    </source>
</evidence>
<proteinExistence type="predicted"/>
<name>A0A0A9D3S4_ARUDO</name>
<dbReference type="AlphaFoldDB" id="A0A0A9D3S4"/>
<protein>
    <submittedName>
        <fullName evidence="2">Uncharacterized protein</fullName>
    </submittedName>
</protein>
<feature type="transmembrane region" description="Helical" evidence="1">
    <location>
        <begin position="20"/>
        <end position="42"/>
    </location>
</feature>
<reference evidence="2" key="2">
    <citation type="journal article" date="2015" name="Data Brief">
        <title>Shoot transcriptome of the giant reed, Arundo donax.</title>
        <authorList>
            <person name="Barrero R.A."/>
            <person name="Guerrero F.D."/>
            <person name="Moolhuijzen P."/>
            <person name="Goolsby J.A."/>
            <person name="Tidwell J."/>
            <person name="Bellgard S.E."/>
            <person name="Bellgard M.I."/>
        </authorList>
    </citation>
    <scope>NUCLEOTIDE SEQUENCE</scope>
    <source>
        <tissue evidence="2">Shoot tissue taken approximately 20 cm above the soil surface</tissue>
    </source>
</reference>
<accession>A0A0A9D3S4</accession>